<dbReference type="Pfam" id="PF03816">
    <property type="entry name" value="LytR_cpsA_psr"/>
    <property type="match status" value="1"/>
</dbReference>
<name>A0A9D2M221_9FIRM</name>
<evidence type="ECO:0000259" key="4">
    <source>
        <dbReference type="Pfam" id="PF03816"/>
    </source>
</evidence>
<dbReference type="InterPro" id="IPR004474">
    <property type="entry name" value="LytR_CpsA_psr"/>
</dbReference>
<comment type="caution">
    <text evidence="5">The sequence shown here is derived from an EMBL/GenBank/DDBJ whole genome shotgun (WGS) entry which is preliminary data.</text>
</comment>
<evidence type="ECO:0000256" key="2">
    <source>
        <dbReference type="SAM" id="MobiDB-lite"/>
    </source>
</evidence>
<accession>A0A9D2M221</accession>
<reference evidence="5" key="1">
    <citation type="journal article" date="2021" name="PeerJ">
        <title>Extensive microbial diversity within the chicken gut microbiome revealed by metagenomics and culture.</title>
        <authorList>
            <person name="Gilroy R."/>
            <person name="Ravi A."/>
            <person name="Getino M."/>
            <person name="Pursley I."/>
            <person name="Horton D.L."/>
            <person name="Alikhan N.F."/>
            <person name="Baker D."/>
            <person name="Gharbi K."/>
            <person name="Hall N."/>
            <person name="Watson M."/>
            <person name="Adriaenssens E.M."/>
            <person name="Foster-Nyarko E."/>
            <person name="Jarju S."/>
            <person name="Secka A."/>
            <person name="Antonio M."/>
            <person name="Oren A."/>
            <person name="Chaudhuri R.R."/>
            <person name="La Ragione R."/>
            <person name="Hildebrand F."/>
            <person name="Pallen M.J."/>
        </authorList>
    </citation>
    <scope>NUCLEOTIDE SEQUENCE</scope>
    <source>
        <strain evidence="5">ChiBcec8-14828</strain>
    </source>
</reference>
<dbReference type="Proteomes" id="UP000824209">
    <property type="component" value="Unassembled WGS sequence"/>
</dbReference>
<feature type="transmembrane region" description="Helical" evidence="3">
    <location>
        <begin position="59"/>
        <end position="82"/>
    </location>
</feature>
<proteinExistence type="inferred from homology"/>
<comment type="similarity">
    <text evidence="1">Belongs to the LytR/CpsA/Psr (LCP) family.</text>
</comment>
<dbReference type="PANTHER" id="PTHR33392:SF6">
    <property type="entry name" value="POLYISOPRENYL-TEICHOIC ACID--PEPTIDOGLYCAN TEICHOIC ACID TRANSFERASE TAGU"/>
    <property type="match status" value="1"/>
</dbReference>
<sequence>QASQTQQLTQTQQMAAAQRRAPAQSSAGWQTESEALSRLASQQKAQQTKKAKKPNVKKVVFSVLAAMLAVVVFVVGGLYLYLSQMFQTKGEGGELMRTETMTPPELAESQINFLVLGMDYMEEDAVERNENTMLTDMILYCQFDKDAQTLKMLQIPRDIFVSRSEQTANSAKINALYSFGSDSVNKVQNLADVIYDMFKLPVDYYITIKMEALTEFVDTFGGGAGLEVYVPKTLSYDGSYLEQGWQTLNGDALEFFLRCRKGPGMERSDYDRLENQKYFYSALFKYVRTMSVAEMIKIMPVCVKYISTNMPMDTCIALGLQFLSGGIPDENIVMGRLPVYGTQVTYSPGNDVTILPVQETADFLNRYFRAPDAPVDASLLNIPTYGDPSQWGGVSEGTMSHVTADGMVEEGAQTIDNQAATQPAQSTPQSAAVQGTTQQAA</sequence>
<evidence type="ECO:0000256" key="1">
    <source>
        <dbReference type="ARBA" id="ARBA00006068"/>
    </source>
</evidence>
<feature type="region of interest" description="Disordered" evidence="2">
    <location>
        <begin position="416"/>
        <end position="441"/>
    </location>
</feature>
<dbReference type="NCBIfam" id="TIGR00350">
    <property type="entry name" value="lytR_cpsA_psr"/>
    <property type="match status" value="1"/>
</dbReference>
<dbReference type="Gene3D" id="3.40.630.190">
    <property type="entry name" value="LCP protein"/>
    <property type="match status" value="1"/>
</dbReference>
<organism evidence="5 6">
    <name type="scientific">Candidatus Ruthenibacterium avium</name>
    <dbReference type="NCBI Taxonomy" id="2838751"/>
    <lineage>
        <taxon>Bacteria</taxon>
        <taxon>Bacillati</taxon>
        <taxon>Bacillota</taxon>
        <taxon>Clostridia</taxon>
        <taxon>Eubacteriales</taxon>
        <taxon>Oscillospiraceae</taxon>
        <taxon>Ruthenibacterium</taxon>
    </lineage>
</organism>
<feature type="region of interest" description="Disordered" evidence="2">
    <location>
        <begin position="1"/>
        <end position="49"/>
    </location>
</feature>
<feature type="compositionally biased region" description="Low complexity" evidence="2">
    <location>
        <begin position="1"/>
        <end position="27"/>
    </location>
</feature>
<dbReference type="PANTHER" id="PTHR33392">
    <property type="entry name" value="POLYISOPRENYL-TEICHOIC ACID--PEPTIDOGLYCAN TEICHOIC ACID TRANSFERASE TAGU"/>
    <property type="match status" value="1"/>
</dbReference>
<protein>
    <submittedName>
        <fullName evidence="5">LCP family protein</fullName>
    </submittedName>
</protein>
<reference evidence="5" key="2">
    <citation type="submission" date="2021-04" db="EMBL/GenBank/DDBJ databases">
        <authorList>
            <person name="Gilroy R."/>
        </authorList>
    </citation>
    <scope>NUCLEOTIDE SEQUENCE</scope>
    <source>
        <strain evidence="5">ChiBcec8-14828</strain>
    </source>
</reference>
<feature type="domain" description="Cell envelope-related transcriptional attenuator" evidence="4">
    <location>
        <begin position="135"/>
        <end position="286"/>
    </location>
</feature>
<feature type="compositionally biased region" description="Low complexity" evidence="2">
    <location>
        <begin position="418"/>
        <end position="432"/>
    </location>
</feature>
<evidence type="ECO:0000256" key="3">
    <source>
        <dbReference type="SAM" id="Phobius"/>
    </source>
</evidence>
<dbReference type="AlphaFoldDB" id="A0A9D2M221"/>
<evidence type="ECO:0000313" key="6">
    <source>
        <dbReference type="Proteomes" id="UP000824209"/>
    </source>
</evidence>
<dbReference type="InterPro" id="IPR050922">
    <property type="entry name" value="LytR/CpsA/Psr_CW_biosynth"/>
</dbReference>
<feature type="non-terminal residue" evidence="5">
    <location>
        <position position="1"/>
    </location>
</feature>
<keyword evidence="3" id="KW-1133">Transmembrane helix</keyword>
<dbReference type="EMBL" id="DWYA01000009">
    <property type="protein sequence ID" value="HJB38933.1"/>
    <property type="molecule type" value="Genomic_DNA"/>
</dbReference>
<evidence type="ECO:0000313" key="5">
    <source>
        <dbReference type="EMBL" id="HJB38933.1"/>
    </source>
</evidence>
<gene>
    <name evidence="5" type="ORF">H9943_00895</name>
</gene>
<keyword evidence="3" id="KW-0472">Membrane</keyword>
<keyword evidence="3" id="KW-0812">Transmembrane</keyword>